<protein>
    <submittedName>
        <fullName evidence="1">Uncharacterized protein</fullName>
    </submittedName>
</protein>
<accession>A0AAN9E9H8</accession>
<evidence type="ECO:0000313" key="2">
    <source>
        <dbReference type="Proteomes" id="UP001372338"/>
    </source>
</evidence>
<dbReference type="EMBL" id="JAYWIO010000007">
    <property type="protein sequence ID" value="KAK7251012.1"/>
    <property type="molecule type" value="Genomic_DNA"/>
</dbReference>
<name>A0AAN9E9H8_CROPI</name>
<proteinExistence type="predicted"/>
<reference evidence="1 2" key="1">
    <citation type="submission" date="2024-01" db="EMBL/GenBank/DDBJ databases">
        <title>The genomes of 5 underutilized Papilionoideae crops provide insights into root nodulation and disease resistanc.</title>
        <authorList>
            <person name="Yuan L."/>
        </authorList>
    </citation>
    <scope>NUCLEOTIDE SEQUENCE [LARGE SCALE GENOMIC DNA]</scope>
    <source>
        <strain evidence="1">ZHUSHIDOU_FW_LH</strain>
        <tissue evidence="1">Leaf</tissue>
    </source>
</reference>
<comment type="caution">
    <text evidence="1">The sequence shown here is derived from an EMBL/GenBank/DDBJ whole genome shotgun (WGS) entry which is preliminary data.</text>
</comment>
<sequence length="88" mass="10062">MKSKEEAVADAQRKKERVVNVFVNALNRFSLLNPYLNVHGANPDYRVEGNQLFSQDDPVDLNSTDLLDPRQLVEDTWEFPKDSVVLSD</sequence>
<organism evidence="1 2">
    <name type="scientific">Crotalaria pallida</name>
    <name type="common">Smooth rattlebox</name>
    <name type="synonym">Crotalaria striata</name>
    <dbReference type="NCBI Taxonomy" id="3830"/>
    <lineage>
        <taxon>Eukaryota</taxon>
        <taxon>Viridiplantae</taxon>
        <taxon>Streptophyta</taxon>
        <taxon>Embryophyta</taxon>
        <taxon>Tracheophyta</taxon>
        <taxon>Spermatophyta</taxon>
        <taxon>Magnoliopsida</taxon>
        <taxon>eudicotyledons</taxon>
        <taxon>Gunneridae</taxon>
        <taxon>Pentapetalae</taxon>
        <taxon>rosids</taxon>
        <taxon>fabids</taxon>
        <taxon>Fabales</taxon>
        <taxon>Fabaceae</taxon>
        <taxon>Papilionoideae</taxon>
        <taxon>50 kb inversion clade</taxon>
        <taxon>genistoids sensu lato</taxon>
        <taxon>core genistoids</taxon>
        <taxon>Crotalarieae</taxon>
        <taxon>Crotalaria</taxon>
    </lineage>
</organism>
<keyword evidence="2" id="KW-1185">Reference proteome</keyword>
<gene>
    <name evidence="1" type="ORF">RIF29_33870</name>
</gene>
<dbReference type="AlphaFoldDB" id="A0AAN9E9H8"/>
<dbReference type="Proteomes" id="UP001372338">
    <property type="component" value="Unassembled WGS sequence"/>
</dbReference>
<evidence type="ECO:0000313" key="1">
    <source>
        <dbReference type="EMBL" id="KAK7251012.1"/>
    </source>
</evidence>